<dbReference type="OrthoDB" id="10521653at2759"/>
<organism evidence="2 3">
    <name type="scientific">Elsinoe batatas</name>
    <dbReference type="NCBI Taxonomy" id="2601811"/>
    <lineage>
        <taxon>Eukaryota</taxon>
        <taxon>Fungi</taxon>
        <taxon>Dikarya</taxon>
        <taxon>Ascomycota</taxon>
        <taxon>Pezizomycotina</taxon>
        <taxon>Dothideomycetes</taxon>
        <taxon>Dothideomycetidae</taxon>
        <taxon>Myriangiales</taxon>
        <taxon>Elsinoaceae</taxon>
        <taxon>Elsinoe</taxon>
    </lineage>
</organism>
<proteinExistence type="predicted"/>
<keyword evidence="1" id="KW-0812">Transmembrane</keyword>
<sequence length="137" mass="15361">MLCRSTKRHPHTSGLLFAPSMRSPGLYSAIDHYTLLINADTLLRAIYRRLAARPQGSLAFSKVLATQRPTGTPTSPAQLVDSLIAYHEFPEQLKSNVASTQWLLRMKRGRLGRRIHLIIECWVGACILASNHMILLN</sequence>
<reference evidence="2" key="1">
    <citation type="submission" date="2021-07" db="EMBL/GenBank/DDBJ databases">
        <title>Elsinoe batatas strain:CRI-CJ2 Genome sequencing and assembly.</title>
        <authorList>
            <person name="Huang L."/>
        </authorList>
    </citation>
    <scope>NUCLEOTIDE SEQUENCE</scope>
    <source>
        <strain evidence="2">CRI-CJ2</strain>
    </source>
</reference>
<protein>
    <submittedName>
        <fullName evidence="2">Uncharacterized protein</fullName>
    </submittedName>
</protein>
<keyword evidence="1" id="KW-0472">Membrane</keyword>
<accession>A0A8K0PL12</accession>
<evidence type="ECO:0000313" key="3">
    <source>
        <dbReference type="Proteomes" id="UP000809789"/>
    </source>
</evidence>
<dbReference type="EMBL" id="JAESVG020000001">
    <property type="protein sequence ID" value="KAG8632087.1"/>
    <property type="molecule type" value="Genomic_DNA"/>
</dbReference>
<gene>
    <name evidence="2" type="ORF">KVT40_001227</name>
</gene>
<feature type="transmembrane region" description="Helical" evidence="1">
    <location>
        <begin position="115"/>
        <end position="135"/>
    </location>
</feature>
<dbReference type="Proteomes" id="UP000809789">
    <property type="component" value="Unassembled WGS sequence"/>
</dbReference>
<keyword evidence="1" id="KW-1133">Transmembrane helix</keyword>
<dbReference type="AlphaFoldDB" id="A0A8K0PL12"/>
<evidence type="ECO:0000256" key="1">
    <source>
        <dbReference type="SAM" id="Phobius"/>
    </source>
</evidence>
<comment type="caution">
    <text evidence="2">The sequence shown here is derived from an EMBL/GenBank/DDBJ whole genome shotgun (WGS) entry which is preliminary data.</text>
</comment>
<evidence type="ECO:0000313" key="2">
    <source>
        <dbReference type="EMBL" id="KAG8632087.1"/>
    </source>
</evidence>
<keyword evidence="3" id="KW-1185">Reference proteome</keyword>
<name>A0A8K0PL12_9PEZI</name>